<feature type="domain" description="CusB-like beta-barrel" evidence="2">
    <location>
        <begin position="230"/>
        <end position="295"/>
    </location>
</feature>
<dbReference type="PANTHER" id="PTHR30469:SF29">
    <property type="entry name" value="BLR2860 PROTEIN"/>
    <property type="match status" value="1"/>
</dbReference>
<organism evidence="3">
    <name type="scientific">hydrothermal vent metagenome</name>
    <dbReference type="NCBI Taxonomy" id="652676"/>
    <lineage>
        <taxon>unclassified sequences</taxon>
        <taxon>metagenomes</taxon>
        <taxon>ecological metagenomes</taxon>
    </lineage>
</organism>
<evidence type="ECO:0000259" key="2">
    <source>
        <dbReference type="Pfam" id="PF25954"/>
    </source>
</evidence>
<dbReference type="GO" id="GO:1990281">
    <property type="term" value="C:efflux pump complex"/>
    <property type="evidence" value="ECO:0007669"/>
    <property type="project" value="TreeGrafter"/>
</dbReference>
<proteinExistence type="predicted"/>
<feature type="domain" description="Multidrug resistance protein MdtA-like barrel-sandwich hybrid" evidence="1">
    <location>
        <begin position="92"/>
        <end position="219"/>
    </location>
</feature>
<evidence type="ECO:0000259" key="1">
    <source>
        <dbReference type="Pfam" id="PF25917"/>
    </source>
</evidence>
<accession>A0A3B0T728</accession>
<protein>
    <submittedName>
        <fullName evidence="3">Uncharacterized protein</fullName>
    </submittedName>
</protein>
<sequence length="389" mass="40876">MVKLMFTELSAFYRIGTAALHRADMQVSQSVKFAALIIVLTTLYFLARGLFGDGGEAVDSAPPARFTVVTQTVSPENWQAEIVVRGRTAAERKVIVRAEISGAVAATPTPEGASVRKGAVLCQIEVNARQAELAEARAALDKARLDYNAAVKLHEGGFRSETAVAAAKAALDLAIASTERSGIILSKTKITAPFDGVFDHRNVEVGDFLSIGDPCGTVIQRSPFLVIGALSEKDVAKISKNDRGVARLATGEVIEGAVRFVAAAADPATRTFAVELQVPNEDGALRDGVTADFTIFAKKRTAHHIPRSSLTLSDDGGIGVRTLGSDGAVQFKLVRLLGEDPSGVWVAGLDGPTQLIVRGQDFVSAGQIVDAVDVKTMKAGQSPDAGATP</sequence>
<dbReference type="Pfam" id="PF25954">
    <property type="entry name" value="Beta-barrel_RND_2"/>
    <property type="match status" value="1"/>
</dbReference>
<reference evidence="3" key="1">
    <citation type="submission" date="2018-06" db="EMBL/GenBank/DDBJ databases">
        <authorList>
            <person name="Zhirakovskaya E."/>
        </authorList>
    </citation>
    <scope>NUCLEOTIDE SEQUENCE</scope>
</reference>
<evidence type="ECO:0000313" key="3">
    <source>
        <dbReference type="EMBL" id="VAW08129.1"/>
    </source>
</evidence>
<dbReference type="Gene3D" id="1.10.287.470">
    <property type="entry name" value="Helix hairpin bin"/>
    <property type="match status" value="1"/>
</dbReference>
<dbReference type="NCBIfam" id="TIGR01730">
    <property type="entry name" value="RND_mfp"/>
    <property type="match status" value="1"/>
</dbReference>
<name>A0A3B0T728_9ZZZZ</name>
<dbReference type="PANTHER" id="PTHR30469">
    <property type="entry name" value="MULTIDRUG RESISTANCE PROTEIN MDTA"/>
    <property type="match status" value="1"/>
</dbReference>
<dbReference type="Pfam" id="PF25917">
    <property type="entry name" value="BSH_RND"/>
    <property type="match status" value="1"/>
</dbReference>
<dbReference type="AlphaFoldDB" id="A0A3B0T728"/>
<dbReference type="EMBL" id="UOEH01000640">
    <property type="protein sequence ID" value="VAW08129.1"/>
    <property type="molecule type" value="Genomic_DNA"/>
</dbReference>
<gene>
    <name evidence="3" type="ORF">MNBD_ALPHA05-1418</name>
</gene>
<dbReference type="InterPro" id="IPR058625">
    <property type="entry name" value="MdtA-like_BSH"/>
</dbReference>
<dbReference type="InterPro" id="IPR006143">
    <property type="entry name" value="RND_pump_MFP"/>
</dbReference>
<dbReference type="InterPro" id="IPR058792">
    <property type="entry name" value="Beta-barrel_RND_2"/>
</dbReference>
<dbReference type="Gene3D" id="2.40.420.20">
    <property type="match status" value="1"/>
</dbReference>
<dbReference type="Gene3D" id="2.40.50.100">
    <property type="match status" value="1"/>
</dbReference>
<dbReference type="SUPFAM" id="SSF111369">
    <property type="entry name" value="HlyD-like secretion proteins"/>
    <property type="match status" value="1"/>
</dbReference>
<dbReference type="Gene3D" id="2.40.30.170">
    <property type="match status" value="1"/>
</dbReference>
<dbReference type="GO" id="GO:0015562">
    <property type="term" value="F:efflux transmembrane transporter activity"/>
    <property type="evidence" value="ECO:0007669"/>
    <property type="project" value="TreeGrafter"/>
</dbReference>